<dbReference type="GO" id="GO:0005524">
    <property type="term" value="F:ATP binding"/>
    <property type="evidence" value="ECO:0007669"/>
    <property type="project" value="UniProtKB-KW"/>
</dbReference>
<evidence type="ECO:0000256" key="3">
    <source>
        <dbReference type="ARBA" id="ARBA00022741"/>
    </source>
</evidence>
<dbReference type="InterPro" id="IPR017871">
    <property type="entry name" value="ABC_transporter-like_CS"/>
</dbReference>
<gene>
    <name evidence="7" type="ORF">GGQ86_000941</name>
    <name evidence="6" type="ORF">XFLAVUS301_14290</name>
</gene>
<dbReference type="PANTHER" id="PTHR42788:SF13">
    <property type="entry name" value="ALIPHATIC SULFONATES IMPORT ATP-BINDING PROTEIN SSUB"/>
    <property type="match status" value="1"/>
</dbReference>
<protein>
    <submittedName>
        <fullName evidence="6">Mannosyltransferase</fullName>
    </submittedName>
    <submittedName>
        <fullName evidence="7">NitT/TauT family transport system ATP-binding protein</fullName>
    </submittedName>
</protein>
<evidence type="ECO:0000313" key="6">
    <source>
        <dbReference type="EMBL" id="GLI21755.1"/>
    </source>
</evidence>
<evidence type="ECO:0000256" key="2">
    <source>
        <dbReference type="ARBA" id="ARBA00022448"/>
    </source>
</evidence>
<dbReference type="Proteomes" id="UP001144397">
    <property type="component" value="Unassembled WGS sequence"/>
</dbReference>
<accession>A0A9W6CLC1</accession>
<dbReference type="PROSITE" id="PS50893">
    <property type="entry name" value="ABC_TRANSPORTER_2"/>
    <property type="match status" value="1"/>
</dbReference>
<proteinExistence type="inferred from homology"/>
<dbReference type="RefSeq" id="WP_281806616.1">
    <property type="nucleotide sequence ID" value="NZ_BSDO01000002.1"/>
</dbReference>
<keyword evidence="4 7" id="KW-0067">ATP-binding</keyword>
<keyword evidence="9" id="KW-1185">Reference proteome</keyword>
<dbReference type="InterPro" id="IPR027417">
    <property type="entry name" value="P-loop_NTPase"/>
</dbReference>
<evidence type="ECO:0000313" key="9">
    <source>
        <dbReference type="Proteomes" id="UP001245370"/>
    </source>
</evidence>
<keyword evidence="6" id="KW-0808">Transferase</keyword>
<dbReference type="EMBL" id="JAVDPY010000001">
    <property type="protein sequence ID" value="MDR6332494.1"/>
    <property type="molecule type" value="Genomic_DNA"/>
</dbReference>
<comment type="similarity">
    <text evidence="1">Belongs to the ABC transporter superfamily.</text>
</comment>
<dbReference type="InterPro" id="IPR003593">
    <property type="entry name" value="AAA+_ATPase"/>
</dbReference>
<reference evidence="7 9" key="2">
    <citation type="submission" date="2023-07" db="EMBL/GenBank/DDBJ databases">
        <title>Genomic Encyclopedia of Type Strains, Phase IV (KMG-IV): sequencing the most valuable type-strain genomes for metagenomic binning, comparative biology and taxonomic classification.</title>
        <authorList>
            <person name="Goeker M."/>
        </authorList>
    </citation>
    <scope>NUCLEOTIDE SEQUENCE [LARGE SCALE GENOMIC DNA]</scope>
    <source>
        <strain evidence="7 9">DSM 338</strain>
    </source>
</reference>
<dbReference type="SUPFAM" id="SSF52540">
    <property type="entry name" value="P-loop containing nucleoside triphosphate hydrolases"/>
    <property type="match status" value="1"/>
</dbReference>
<keyword evidence="2" id="KW-0813">Transport</keyword>
<dbReference type="PROSITE" id="PS00211">
    <property type="entry name" value="ABC_TRANSPORTER_1"/>
    <property type="match status" value="1"/>
</dbReference>
<dbReference type="Gene3D" id="3.40.50.300">
    <property type="entry name" value="P-loop containing nucleotide triphosphate hydrolases"/>
    <property type="match status" value="1"/>
</dbReference>
<dbReference type="CDD" id="cd03293">
    <property type="entry name" value="ABC_NrtD_SsuB_transporters"/>
    <property type="match status" value="1"/>
</dbReference>
<reference evidence="6" key="1">
    <citation type="submission" date="2022-12" db="EMBL/GenBank/DDBJ databases">
        <title>Reference genome sequencing for broad-spectrum identification of bacterial and archaeal isolates by mass spectrometry.</title>
        <authorList>
            <person name="Sekiguchi Y."/>
            <person name="Tourlousse D.M."/>
        </authorList>
    </citation>
    <scope>NUCLEOTIDE SEQUENCE</scope>
    <source>
        <strain evidence="6">301</strain>
    </source>
</reference>
<dbReference type="SMART" id="SM00382">
    <property type="entry name" value="AAA"/>
    <property type="match status" value="1"/>
</dbReference>
<evidence type="ECO:0000259" key="5">
    <source>
        <dbReference type="PROSITE" id="PS50893"/>
    </source>
</evidence>
<dbReference type="GeneID" id="95762223"/>
<evidence type="ECO:0000256" key="1">
    <source>
        <dbReference type="ARBA" id="ARBA00005417"/>
    </source>
</evidence>
<evidence type="ECO:0000313" key="8">
    <source>
        <dbReference type="Proteomes" id="UP001144397"/>
    </source>
</evidence>
<dbReference type="GO" id="GO:0016887">
    <property type="term" value="F:ATP hydrolysis activity"/>
    <property type="evidence" value="ECO:0007669"/>
    <property type="project" value="InterPro"/>
</dbReference>
<keyword evidence="3" id="KW-0547">Nucleotide-binding</keyword>
<name>A0A9W6CLC1_XANFL</name>
<dbReference type="PANTHER" id="PTHR42788">
    <property type="entry name" value="TAURINE IMPORT ATP-BINDING PROTEIN-RELATED"/>
    <property type="match status" value="1"/>
</dbReference>
<keyword evidence="6" id="KW-0328">Glycosyltransferase</keyword>
<dbReference type="EMBL" id="BSDO01000002">
    <property type="protein sequence ID" value="GLI21755.1"/>
    <property type="molecule type" value="Genomic_DNA"/>
</dbReference>
<dbReference type="InterPro" id="IPR050166">
    <property type="entry name" value="ABC_transporter_ATP-bind"/>
</dbReference>
<dbReference type="InterPro" id="IPR003439">
    <property type="entry name" value="ABC_transporter-like_ATP-bd"/>
</dbReference>
<sequence>MSLQTLDPARPAVIPGAFTAAGLGPAIELDNVTRRFLTPNGKSMTALRDFNMSVDRGEFACVVGPTGCGKSTTLNLVTGLAKPSAGEVRVMGQPVNGIHKDVGFVFQADALFPWRSVLDNVAAGPLYRGLPRAQAYEKARDWIARVGLARFESHYPHQLSGGMRKRVALAQTFINEPKILLMDEPFSALDVQTRTNMQDELLSLWSGSGASVVFVTHDLEEAVALADKVYVLTAGPATVKSVYTIDLPRPRVMAEIRYDAAFVERCRTIWDDLREEVQIGQQRTLDTGH</sequence>
<organism evidence="6 8">
    <name type="scientific">Xanthobacter flavus</name>
    <dbReference type="NCBI Taxonomy" id="281"/>
    <lineage>
        <taxon>Bacteria</taxon>
        <taxon>Pseudomonadati</taxon>
        <taxon>Pseudomonadota</taxon>
        <taxon>Alphaproteobacteria</taxon>
        <taxon>Hyphomicrobiales</taxon>
        <taxon>Xanthobacteraceae</taxon>
        <taxon>Xanthobacter</taxon>
    </lineage>
</organism>
<evidence type="ECO:0000256" key="4">
    <source>
        <dbReference type="ARBA" id="ARBA00022840"/>
    </source>
</evidence>
<dbReference type="Pfam" id="PF00005">
    <property type="entry name" value="ABC_tran"/>
    <property type="match status" value="1"/>
</dbReference>
<feature type="domain" description="ABC transporter" evidence="5">
    <location>
        <begin position="27"/>
        <end position="259"/>
    </location>
</feature>
<evidence type="ECO:0000313" key="7">
    <source>
        <dbReference type="EMBL" id="MDR6332494.1"/>
    </source>
</evidence>
<comment type="caution">
    <text evidence="6">The sequence shown here is derived from an EMBL/GenBank/DDBJ whole genome shotgun (WGS) entry which is preliminary data.</text>
</comment>
<dbReference type="GO" id="GO:0016757">
    <property type="term" value="F:glycosyltransferase activity"/>
    <property type="evidence" value="ECO:0007669"/>
    <property type="project" value="UniProtKB-KW"/>
</dbReference>
<dbReference type="AlphaFoldDB" id="A0A9W6CLC1"/>
<dbReference type="Proteomes" id="UP001245370">
    <property type="component" value="Unassembled WGS sequence"/>
</dbReference>